<keyword evidence="4" id="KW-0547">Nucleotide-binding</keyword>
<name>A0AAE9WAJ3_9SCHI</name>
<keyword evidence="7" id="KW-0030">Aminoacyl-tRNA synthetase</keyword>
<comment type="similarity">
    <text evidence="1">Belongs to the class-II aminoacyl-tRNA synthetase family.</text>
</comment>
<dbReference type="EMBL" id="CP115611">
    <property type="protein sequence ID" value="WBW72689.1"/>
    <property type="molecule type" value="Genomic_DNA"/>
</dbReference>
<evidence type="ECO:0000256" key="7">
    <source>
        <dbReference type="ARBA" id="ARBA00023146"/>
    </source>
</evidence>
<dbReference type="InterPro" id="IPR006195">
    <property type="entry name" value="aa-tRNA-synth_II"/>
</dbReference>
<keyword evidence="10" id="KW-1185">Reference proteome</keyword>
<accession>A0AAE9WAJ3</accession>
<evidence type="ECO:0000256" key="4">
    <source>
        <dbReference type="ARBA" id="ARBA00022741"/>
    </source>
</evidence>
<dbReference type="GO" id="GO:0005524">
    <property type="term" value="F:ATP binding"/>
    <property type="evidence" value="ECO:0007669"/>
    <property type="project" value="UniProtKB-KW"/>
</dbReference>
<dbReference type="KEGG" id="som:SOMG_02161"/>
<organism evidence="9 10">
    <name type="scientific">Schizosaccharomyces osmophilus</name>
    <dbReference type="NCBI Taxonomy" id="2545709"/>
    <lineage>
        <taxon>Eukaryota</taxon>
        <taxon>Fungi</taxon>
        <taxon>Dikarya</taxon>
        <taxon>Ascomycota</taxon>
        <taxon>Taphrinomycotina</taxon>
        <taxon>Schizosaccharomycetes</taxon>
        <taxon>Schizosaccharomycetales</taxon>
        <taxon>Schizosaccharomycetaceae</taxon>
        <taxon>Schizosaccharomyces</taxon>
    </lineage>
</organism>
<evidence type="ECO:0000256" key="5">
    <source>
        <dbReference type="ARBA" id="ARBA00022840"/>
    </source>
</evidence>
<dbReference type="Gene3D" id="3.30.930.10">
    <property type="entry name" value="Bira Bifunctional Protein, Domain 2"/>
    <property type="match status" value="1"/>
</dbReference>
<dbReference type="PROSITE" id="PS50862">
    <property type="entry name" value="AA_TRNA_LIGASE_II"/>
    <property type="match status" value="1"/>
</dbReference>
<evidence type="ECO:0000256" key="3">
    <source>
        <dbReference type="ARBA" id="ARBA00022598"/>
    </source>
</evidence>
<dbReference type="Pfam" id="PF00152">
    <property type="entry name" value="tRNA-synt_2"/>
    <property type="match status" value="1"/>
</dbReference>
<dbReference type="SUPFAM" id="SSF55681">
    <property type="entry name" value="Class II aaRS and biotin synthetases"/>
    <property type="match status" value="1"/>
</dbReference>
<dbReference type="RefSeq" id="XP_056036932.1">
    <property type="nucleotide sequence ID" value="XM_056180953.1"/>
</dbReference>
<dbReference type="InterPro" id="IPR012340">
    <property type="entry name" value="NA-bd_OB-fold"/>
</dbReference>
<keyword evidence="3 9" id="KW-0436">Ligase</keyword>
<dbReference type="InterPro" id="IPR004364">
    <property type="entry name" value="Aa-tRNA-synt_II"/>
</dbReference>
<proteinExistence type="inferred from homology"/>
<reference evidence="9 10" key="1">
    <citation type="journal article" date="2023" name="G3 (Bethesda)">
        <title>A high-quality reference genome for the fission yeast Schizosaccharomyces osmophilus.</title>
        <authorList>
            <person name="Jia G.S."/>
            <person name="Zhang W.C."/>
            <person name="Liang Y."/>
            <person name="Liu X.H."/>
            <person name="Rhind N."/>
            <person name="Pidoux A."/>
            <person name="Brysch-Herzberg M."/>
            <person name="Du L.L."/>
        </authorList>
    </citation>
    <scope>NUCLEOTIDE SEQUENCE [LARGE SCALE GENOMIC DNA]</scope>
    <source>
        <strain evidence="9 10">CBS 15793</strain>
    </source>
</reference>
<dbReference type="GeneID" id="80875642"/>
<dbReference type="NCBIfam" id="TIGR00457">
    <property type="entry name" value="asnS"/>
    <property type="match status" value="1"/>
</dbReference>
<dbReference type="EC" id="6.1.1.22" evidence="2"/>
<evidence type="ECO:0000256" key="6">
    <source>
        <dbReference type="ARBA" id="ARBA00022917"/>
    </source>
</evidence>
<dbReference type="InterPro" id="IPR045864">
    <property type="entry name" value="aa-tRNA-synth_II/BPL/LPL"/>
</dbReference>
<dbReference type="GO" id="GO:0003676">
    <property type="term" value="F:nucleic acid binding"/>
    <property type="evidence" value="ECO:0007669"/>
    <property type="project" value="InterPro"/>
</dbReference>
<dbReference type="CDD" id="cd00776">
    <property type="entry name" value="AsxRS_core"/>
    <property type="match status" value="1"/>
</dbReference>
<keyword evidence="5" id="KW-0067">ATP-binding</keyword>
<dbReference type="PRINTS" id="PR01042">
    <property type="entry name" value="TRNASYNTHASP"/>
</dbReference>
<dbReference type="GO" id="GO:0006421">
    <property type="term" value="P:asparaginyl-tRNA aminoacylation"/>
    <property type="evidence" value="ECO:0007669"/>
    <property type="project" value="InterPro"/>
</dbReference>
<dbReference type="GO" id="GO:0004816">
    <property type="term" value="F:asparagine-tRNA ligase activity"/>
    <property type="evidence" value="ECO:0007669"/>
    <property type="project" value="UniProtKB-EC"/>
</dbReference>
<protein>
    <recommendedName>
        <fullName evidence="2">asparagine--tRNA ligase</fullName>
        <ecNumber evidence="2">6.1.1.22</ecNumber>
    </recommendedName>
</protein>
<evidence type="ECO:0000256" key="1">
    <source>
        <dbReference type="ARBA" id="ARBA00008226"/>
    </source>
</evidence>
<dbReference type="InterPro" id="IPR004365">
    <property type="entry name" value="NA-bd_OB_tRNA"/>
</dbReference>
<evidence type="ECO:0000313" key="9">
    <source>
        <dbReference type="EMBL" id="WBW72689.1"/>
    </source>
</evidence>
<dbReference type="CDD" id="cd04318">
    <property type="entry name" value="EcAsnRS_like_N"/>
    <property type="match status" value="1"/>
</dbReference>
<dbReference type="Pfam" id="PF01336">
    <property type="entry name" value="tRNA_anti-codon"/>
    <property type="match status" value="1"/>
</dbReference>
<dbReference type="GO" id="GO:0005739">
    <property type="term" value="C:mitochondrion"/>
    <property type="evidence" value="ECO:0007669"/>
    <property type="project" value="TreeGrafter"/>
</dbReference>
<dbReference type="SUPFAM" id="SSF50249">
    <property type="entry name" value="Nucleic acid-binding proteins"/>
    <property type="match status" value="1"/>
</dbReference>
<dbReference type="InterPro" id="IPR004522">
    <property type="entry name" value="Asn-tRNA-ligase"/>
</dbReference>
<dbReference type="PANTHER" id="PTHR22594:SF34">
    <property type="entry name" value="ASPARAGINE--TRNA LIGASE, MITOCHONDRIAL-RELATED"/>
    <property type="match status" value="1"/>
</dbReference>
<dbReference type="InterPro" id="IPR002312">
    <property type="entry name" value="Asp/Asn-tRNA-synth_IIb"/>
</dbReference>
<gene>
    <name evidence="9" type="primary">slm5</name>
    <name evidence="9" type="ORF">SOMG_02161</name>
</gene>
<dbReference type="Proteomes" id="UP001212411">
    <property type="component" value="Chromosome 1"/>
</dbReference>
<dbReference type="Gene3D" id="2.40.50.140">
    <property type="entry name" value="Nucleic acid-binding proteins"/>
    <property type="match status" value="1"/>
</dbReference>
<sequence length="444" mass="50080">MKRFLPTTLKSLWEKPPCGSVVDVHGWIRSLRKSKNVCFAMVSDGTCQQPIQVVATPEQAQLLSYGASVKIQGKLEISKKAALGKQQYELLAEKVDLYGKVNNDYPIQKKNLATEFLRQHPHLRVRTAKQNDLFRLRSDTLEGVRSFLAKSDFIETNPPLLTSSDCEGAGEVFLVTPHSKKKDSTNSSEFSNKDEQSPSFFGTPTFLTVSTQLHLEALALGMSRVYTITPAFRAENSHTSRHLAEFWMLEVELAFIETMDALAGVVEDLIKYLVQYLKKKGYHREHWNHLMNEWHRISYTEAIDILKNSGYTWHDPPAWGNDLSSEHERYLTDVYIKGPVFVTDYPASIKPFYMKPSSNDTVAAMDLLVPQVGELVGGSLRKDSIALEEVPKGLEWYYEMLQQANTPHGGFGLGIERLLAFLEGNATNVRETIPFPRSSGSIFA</sequence>
<evidence type="ECO:0000259" key="8">
    <source>
        <dbReference type="PROSITE" id="PS50862"/>
    </source>
</evidence>
<dbReference type="PANTHER" id="PTHR22594">
    <property type="entry name" value="ASPARTYL/LYSYL-TRNA SYNTHETASE"/>
    <property type="match status" value="1"/>
</dbReference>
<dbReference type="AlphaFoldDB" id="A0AAE9WAJ3"/>
<dbReference type="NCBIfam" id="NF003037">
    <property type="entry name" value="PRK03932.1"/>
    <property type="match status" value="1"/>
</dbReference>
<evidence type="ECO:0000256" key="2">
    <source>
        <dbReference type="ARBA" id="ARBA00012816"/>
    </source>
</evidence>
<keyword evidence="6" id="KW-0648">Protein biosynthesis</keyword>
<feature type="domain" description="Aminoacyl-transfer RNA synthetases class-II family profile" evidence="8">
    <location>
        <begin position="134"/>
        <end position="434"/>
    </location>
</feature>
<evidence type="ECO:0000313" key="10">
    <source>
        <dbReference type="Proteomes" id="UP001212411"/>
    </source>
</evidence>